<evidence type="ECO:0000313" key="2">
    <source>
        <dbReference type="EMBL" id="OMJ66169.1"/>
    </source>
</evidence>
<protein>
    <submittedName>
        <fullName evidence="2">Uncharacterized protein</fullName>
    </submittedName>
</protein>
<name>A0A1R2ANV4_9CILI</name>
<reference evidence="2 3" key="1">
    <citation type="submission" date="2016-11" db="EMBL/GenBank/DDBJ databases">
        <title>The macronuclear genome of Stentor coeruleus: a giant cell with tiny introns.</title>
        <authorList>
            <person name="Slabodnick M."/>
            <person name="Ruby J.G."/>
            <person name="Reiff S.B."/>
            <person name="Swart E.C."/>
            <person name="Gosai S."/>
            <person name="Prabakaran S."/>
            <person name="Witkowska E."/>
            <person name="Larue G.E."/>
            <person name="Fisher S."/>
            <person name="Freeman R.M."/>
            <person name="Gunawardena J."/>
            <person name="Chu W."/>
            <person name="Stover N.A."/>
            <person name="Gregory B.D."/>
            <person name="Nowacki M."/>
            <person name="Derisi J."/>
            <person name="Roy S.W."/>
            <person name="Marshall W.F."/>
            <person name="Sood P."/>
        </authorList>
    </citation>
    <scope>NUCLEOTIDE SEQUENCE [LARGE SCALE GENOMIC DNA]</scope>
    <source>
        <strain evidence="2">WM001</strain>
    </source>
</reference>
<dbReference type="EMBL" id="MPUH01001799">
    <property type="protein sequence ID" value="OMJ66169.1"/>
    <property type="molecule type" value="Genomic_DNA"/>
</dbReference>
<evidence type="ECO:0000256" key="1">
    <source>
        <dbReference type="SAM" id="Coils"/>
    </source>
</evidence>
<feature type="coiled-coil region" evidence="1">
    <location>
        <begin position="129"/>
        <end position="173"/>
    </location>
</feature>
<dbReference type="AlphaFoldDB" id="A0A1R2ANV4"/>
<keyword evidence="1" id="KW-0175">Coiled coil</keyword>
<dbReference type="Proteomes" id="UP000187209">
    <property type="component" value="Unassembled WGS sequence"/>
</dbReference>
<feature type="coiled-coil region" evidence="1">
    <location>
        <begin position="217"/>
        <end position="327"/>
    </location>
</feature>
<gene>
    <name evidence="2" type="ORF">SteCoe_37089</name>
</gene>
<sequence length="431" mass="50790">MSSCRVVLEPSKNKEILNRFQNDRWRKENSSNDKKFIVLLECEKQTKPYNYKESYEALRDLKSLQNFDAAQNASQIYELNQKLKNMTLSALNLPFFRTKLYDSIERRLKLHEQCEEYTEKILTSATSQCYKFENEIQNYNEILSEFQQKSNTHNTIKSEIKTLQLQIEHEKRKNLLLKLKKIQSLKSANKHEIQLSEKSTEEMKWKHIFEDCEKKYTLSLEETNEKINQKIQDKERLIQKHDSLLGKKSELEERNQELKKIIEQTTEKSERLGENEEIIGEIIEKPESDEKEKEKILEILDDRIKDMENEINEVTEMQKKVITLQNTLKDSLSTLETEVFIKELQAFDSTLQSAAKTFNNNLIEIKNTATRSCAKTNEIISSIIKKTKKTTAKLTKHLEDCIFYSAKQSKNLLQELKSTEQVLETLPNPLF</sequence>
<evidence type="ECO:0000313" key="3">
    <source>
        <dbReference type="Proteomes" id="UP000187209"/>
    </source>
</evidence>
<organism evidence="2 3">
    <name type="scientific">Stentor coeruleus</name>
    <dbReference type="NCBI Taxonomy" id="5963"/>
    <lineage>
        <taxon>Eukaryota</taxon>
        <taxon>Sar</taxon>
        <taxon>Alveolata</taxon>
        <taxon>Ciliophora</taxon>
        <taxon>Postciliodesmatophora</taxon>
        <taxon>Heterotrichea</taxon>
        <taxon>Heterotrichida</taxon>
        <taxon>Stentoridae</taxon>
        <taxon>Stentor</taxon>
    </lineage>
</organism>
<proteinExistence type="predicted"/>
<accession>A0A1R2ANV4</accession>
<comment type="caution">
    <text evidence="2">The sequence shown here is derived from an EMBL/GenBank/DDBJ whole genome shotgun (WGS) entry which is preliminary data.</text>
</comment>
<keyword evidence="3" id="KW-1185">Reference proteome</keyword>